<organism evidence="1 2">
    <name type="scientific">Zobellia amurskyensis</name>
    <dbReference type="NCBI Taxonomy" id="248905"/>
    <lineage>
        <taxon>Bacteria</taxon>
        <taxon>Pseudomonadati</taxon>
        <taxon>Bacteroidota</taxon>
        <taxon>Flavobacteriia</taxon>
        <taxon>Flavobacteriales</taxon>
        <taxon>Flavobacteriaceae</taxon>
        <taxon>Zobellia</taxon>
    </lineage>
</organism>
<dbReference type="AlphaFoldDB" id="A0A7X2ZW11"/>
<keyword evidence="2" id="KW-1185">Reference proteome</keyword>
<accession>A0A7X2ZW11</accession>
<dbReference type="GO" id="GO:0016787">
    <property type="term" value="F:hydrolase activity"/>
    <property type="evidence" value="ECO:0007669"/>
    <property type="project" value="UniProtKB-KW"/>
</dbReference>
<comment type="caution">
    <text evidence="1">The sequence shown here is derived from an EMBL/GenBank/DDBJ whole genome shotgun (WGS) entry which is preliminary data.</text>
</comment>
<dbReference type="EMBL" id="RCNR01000039">
    <property type="protein sequence ID" value="MUH37417.1"/>
    <property type="molecule type" value="Genomic_DNA"/>
</dbReference>
<gene>
    <name evidence="1" type="ORF">D9O36_16310</name>
</gene>
<name>A0A7X2ZW11_9FLAO</name>
<reference evidence="1 2" key="1">
    <citation type="journal article" date="2019" name="Mar. Drugs">
        <title>Comparative Genomics and CAZyme Genome Repertoires of Marine Zobellia amurskyensis KMM 3526(T) and Zobellia laminariae KMM 3676(T).</title>
        <authorList>
            <person name="Chernysheva N."/>
            <person name="Bystritskaya E."/>
            <person name="Stenkova A."/>
            <person name="Golovkin I."/>
            <person name="Nedashkovskaya O."/>
            <person name="Isaeva M."/>
        </authorList>
    </citation>
    <scope>NUCLEOTIDE SEQUENCE [LARGE SCALE GENOMIC DNA]</scope>
    <source>
        <strain evidence="1 2">KMM 3526</strain>
    </source>
</reference>
<dbReference type="Proteomes" id="UP000540519">
    <property type="component" value="Unassembled WGS sequence"/>
</dbReference>
<evidence type="ECO:0000313" key="2">
    <source>
        <dbReference type="Proteomes" id="UP000540519"/>
    </source>
</evidence>
<evidence type="ECO:0000313" key="1">
    <source>
        <dbReference type="EMBL" id="MUH37417.1"/>
    </source>
</evidence>
<protein>
    <submittedName>
        <fullName evidence="1">Glycoside hydrolase family 2</fullName>
    </submittedName>
</protein>
<feature type="non-terminal residue" evidence="1">
    <location>
        <position position="1"/>
    </location>
</feature>
<sequence length="184" mass="21005">FTNTIEEAWAALQKGKKVLLNPDFERIKGIEGRFVPVFWSPVHFPNQPATMGLLLDEKHPAFNDFPTDSHTDWQWWDLCIKSKSVITDSLEVTPLVRVIDNFVTNHNLSNVFEVKVGSGSLIFSSTDITNNLKDRPGARQLRHSLLNYMESDAFVPSKSIRIEDLENILINKNKSIFSAEDIYN</sequence>
<keyword evidence="1" id="KW-0378">Hydrolase</keyword>
<proteinExistence type="predicted"/>